<keyword evidence="8 11" id="KW-1015">Disulfide bond</keyword>
<gene>
    <name evidence="11 14" type="primary">mnmA</name>
    <name evidence="14" type="ORF">IAA55_10995</name>
</gene>
<dbReference type="SUPFAM" id="SSF52402">
    <property type="entry name" value="Adenine nucleotide alpha hydrolases-like"/>
    <property type="match status" value="1"/>
</dbReference>
<dbReference type="AlphaFoldDB" id="A0A9D1EBI3"/>
<comment type="caution">
    <text evidence="11">Lacks conserved residue(s) required for the propagation of feature annotation.</text>
</comment>
<name>A0A9D1EBI3_9FIRM</name>
<dbReference type="EC" id="2.8.1.13" evidence="11"/>
<dbReference type="FunFam" id="2.30.30.280:FF:000001">
    <property type="entry name" value="tRNA-specific 2-thiouridylase MnmA"/>
    <property type="match status" value="1"/>
</dbReference>
<evidence type="ECO:0000313" key="15">
    <source>
        <dbReference type="Proteomes" id="UP000823912"/>
    </source>
</evidence>
<dbReference type="InterPro" id="IPR014729">
    <property type="entry name" value="Rossmann-like_a/b/a_fold"/>
</dbReference>
<keyword evidence="1 11" id="KW-0963">Cytoplasm</keyword>
<comment type="subcellular location">
    <subcellularLocation>
        <location evidence="11">Cytoplasm</location>
    </subcellularLocation>
</comment>
<dbReference type="GO" id="GO:0000049">
    <property type="term" value="F:tRNA binding"/>
    <property type="evidence" value="ECO:0007669"/>
    <property type="project" value="UniProtKB-KW"/>
</dbReference>
<evidence type="ECO:0000259" key="12">
    <source>
        <dbReference type="Pfam" id="PF20258"/>
    </source>
</evidence>
<evidence type="ECO:0000256" key="5">
    <source>
        <dbReference type="ARBA" id="ARBA00022741"/>
    </source>
</evidence>
<evidence type="ECO:0000313" key="14">
    <source>
        <dbReference type="EMBL" id="HIR71787.1"/>
    </source>
</evidence>
<dbReference type="NCBIfam" id="TIGR00420">
    <property type="entry name" value="trmU"/>
    <property type="match status" value="1"/>
</dbReference>
<dbReference type="GO" id="GO:0002143">
    <property type="term" value="P:tRNA wobble position uridine thiolation"/>
    <property type="evidence" value="ECO:0007669"/>
    <property type="project" value="TreeGrafter"/>
</dbReference>
<reference evidence="14" key="1">
    <citation type="submission" date="2020-10" db="EMBL/GenBank/DDBJ databases">
        <authorList>
            <person name="Gilroy R."/>
        </authorList>
    </citation>
    <scope>NUCLEOTIDE SEQUENCE</scope>
    <source>
        <strain evidence="14">ChiSjej5B23-6657</strain>
    </source>
</reference>
<evidence type="ECO:0000256" key="1">
    <source>
        <dbReference type="ARBA" id="ARBA00022490"/>
    </source>
</evidence>
<dbReference type="PANTHER" id="PTHR11933">
    <property type="entry name" value="TRNA 5-METHYLAMINOMETHYL-2-THIOURIDYLATE -METHYLTRANSFERASE"/>
    <property type="match status" value="1"/>
</dbReference>
<dbReference type="InterPro" id="IPR046885">
    <property type="entry name" value="MnmA-like_C"/>
</dbReference>
<protein>
    <recommendedName>
        <fullName evidence="11">tRNA-specific 2-thiouridylase MnmA</fullName>
        <ecNumber evidence="11">2.8.1.13</ecNumber>
    </recommendedName>
</protein>
<feature type="binding site" evidence="11">
    <location>
        <position position="128"/>
    </location>
    <ligand>
        <name>ATP</name>
        <dbReference type="ChEBI" id="CHEBI:30616"/>
    </ligand>
</feature>
<feature type="region of interest" description="Interaction with tRNA" evidence="11">
    <location>
        <begin position="308"/>
        <end position="309"/>
    </location>
</feature>
<evidence type="ECO:0000256" key="9">
    <source>
        <dbReference type="ARBA" id="ARBA00051542"/>
    </source>
</evidence>
<evidence type="ECO:0000256" key="2">
    <source>
        <dbReference type="ARBA" id="ARBA00022555"/>
    </source>
</evidence>
<dbReference type="GO" id="GO:0005737">
    <property type="term" value="C:cytoplasm"/>
    <property type="evidence" value="ECO:0007669"/>
    <property type="project" value="UniProtKB-SubCell"/>
</dbReference>
<dbReference type="Pfam" id="PF20259">
    <property type="entry name" value="tRNA_Me_trans_M"/>
    <property type="match status" value="1"/>
</dbReference>
<feature type="active site" description="Nucleophile" evidence="11">
    <location>
        <position position="104"/>
    </location>
</feature>
<dbReference type="Proteomes" id="UP000823912">
    <property type="component" value="Unassembled WGS sequence"/>
</dbReference>
<dbReference type="InterPro" id="IPR046884">
    <property type="entry name" value="MnmA-like_central"/>
</dbReference>
<dbReference type="Gene3D" id="2.40.30.10">
    <property type="entry name" value="Translation factors"/>
    <property type="match status" value="1"/>
</dbReference>
<feature type="site" description="Interaction with tRNA" evidence="11">
    <location>
        <position position="341"/>
    </location>
</feature>
<evidence type="ECO:0000259" key="13">
    <source>
        <dbReference type="Pfam" id="PF20259"/>
    </source>
</evidence>
<dbReference type="InterPro" id="IPR023382">
    <property type="entry name" value="MnmA-like_central_sf"/>
</dbReference>
<evidence type="ECO:0000256" key="4">
    <source>
        <dbReference type="ARBA" id="ARBA00022694"/>
    </source>
</evidence>
<reference evidence="14" key="2">
    <citation type="journal article" date="2021" name="PeerJ">
        <title>Extensive microbial diversity within the chicken gut microbiome revealed by metagenomics and culture.</title>
        <authorList>
            <person name="Gilroy R."/>
            <person name="Ravi A."/>
            <person name="Getino M."/>
            <person name="Pursley I."/>
            <person name="Horton D.L."/>
            <person name="Alikhan N.F."/>
            <person name="Baker D."/>
            <person name="Gharbi K."/>
            <person name="Hall N."/>
            <person name="Watson M."/>
            <person name="Adriaenssens E.M."/>
            <person name="Foster-Nyarko E."/>
            <person name="Jarju S."/>
            <person name="Secka A."/>
            <person name="Antonio M."/>
            <person name="Oren A."/>
            <person name="Chaudhuri R.R."/>
            <person name="La Ragione R."/>
            <person name="Hildebrand F."/>
            <person name="Pallen M.J."/>
        </authorList>
    </citation>
    <scope>NUCLEOTIDE SEQUENCE</scope>
    <source>
        <strain evidence="14">ChiSjej5B23-6657</strain>
    </source>
</reference>
<keyword evidence="2 11" id="KW-0820">tRNA-binding</keyword>
<comment type="similarity">
    <text evidence="11">Belongs to the MnmA/TRMU family.</text>
</comment>
<feature type="site" description="Interaction with tRNA" evidence="11">
    <location>
        <position position="129"/>
    </location>
</feature>
<dbReference type="GO" id="GO:0005524">
    <property type="term" value="F:ATP binding"/>
    <property type="evidence" value="ECO:0007669"/>
    <property type="project" value="UniProtKB-KW"/>
</dbReference>
<proteinExistence type="inferred from homology"/>
<evidence type="ECO:0000256" key="10">
    <source>
        <dbReference type="ARBA" id="ARBA00056575"/>
    </source>
</evidence>
<sequence length="359" mass="39713">MSEKKKIAVGLSGGVDSAVAAYLLKERGYEVIGVTMQTCGADCSSQSVWRRREEAAVGDAAEVARTLGISHVVLDFSGEFRHRVIDYFVEEYLHGRTPNPCNVCNRFVKWEALLRESARLGAGEIATGHYAKIHRLENGRFSVCRSAADAKDQTYALYDLTQEQLARTQMPVGDYTKEEIRKIAGELGLPVAAKKDSQDICFIPDGDYGTFLEREAKDRLPGPGNFVLEDGTVVGRHEGIIHYTIGQRKGLKIALGRPVFVKKIDFARNEVVLSDNAELFTDHLTAEKINPMAVEKFCPSQEFVAKIRYSHRGTRCRISEVSEKGMRIEFEEKVRAVAPGQPVVLYIGDDVAGGGIIAE</sequence>
<feature type="domain" description="tRNA-specific 2-thiouridylase MnmA-like C-terminal" evidence="12">
    <location>
        <begin position="282"/>
        <end position="357"/>
    </location>
</feature>
<evidence type="ECO:0000256" key="6">
    <source>
        <dbReference type="ARBA" id="ARBA00022840"/>
    </source>
</evidence>
<comment type="caution">
    <text evidence="14">The sequence shown here is derived from an EMBL/GenBank/DDBJ whole genome shotgun (WGS) entry which is preliminary data.</text>
</comment>
<evidence type="ECO:0000256" key="7">
    <source>
        <dbReference type="ARBA" id="ARBA00022884"/>
    </source>
</evidence>
<dbReference type="Gene3D" id="3.40.50.620">
    <property type="entry name" value="HUPs"/>
    <property type="match status" value="1"/>
</dbReference>
<accession>A0A9D1EBI3</accession>
<dbReference type="HAMAP" id="MF_00144">
    <property type="entry name" value="tRNA_thiouridyl_MnmA"/>
    <property type="match status" value="1"/>
</dbReference>
<dbReference type="Gene3D" id="2.30.30.280">
    <property type="entry name" value="Adenine nucleotide alpha hydrolases-like domains"/>
    <property type="match status" value="1"/>
</dbReference>
<evidence type="ECO:0000256" key="3">
    <source>
        <dbReference type="ARBA" id="ARBA00022679"/>
    </source>
</evidence>
<keyword evidence="6 11" id="KW-0067">ATP-binding</keyword>
<dbReference type="EMBL" id="DVHM01000184">
    <property type="protein sequence ID" value="HIR71787.1"/>
    <property type="molecule type" value="Genomic_DNA"/>
</dbReference>
<feature type="active site" description="Cysteine persulfide intermediate" evidence="11">
    <location>
        <position position="201"/>
    </location>
</feature>
<evidence type="ECO:0000256" key="11">
    <source>
        <dbReference type="HAMAP-Rule" id="MF_00144"/>
    </source>
</evidence>
<dbReference type="CDD" id="cd01998">
    <property type="entry name" value="MnmA_TRMU-like"/>
    <property type="match status" value="1"/>
</dbReference>
<keyword evidence="7 11" id="KW-0694">RNA-binding</keyword>
<feature type="region of interest" description="Interaction with tRNA" evidence="11">
    <location>
        <begin position="151"/>
        <end position="153"/>
    </location>
</feature>
<feature type="binding site" evidence="11">
    <location>
        <position position="36"/>
    </location>
    <ligand>
        <name>ATP</name>
        <dbReference type="ChEBI" id="CHEBI:30616"/>
    </ligand>
</feature>
<comment type="function">
    <text evidence="10 11">Catalyzes the 2-thiolation of uridine at the wobble position (U34) of tRNA, leading to the formation of s(2)U34.</text>
</comment>
<feature type="binding site" evidence="11">
    <location>
        <begin position="10"/>
        <end position="17"/>
    </location>
    <ligand>
        <name>ATP</name>
        <dbReference type="ChEBI" id="CHEBI:30616"/>
    </ligand>
</feature>
<dbReference type="Pfam" id="PF20258">
    <property type="entry name" value="tRNA_Me_trans_C"/>
    <property type="match status" value="1"/>
</dbReference>
<dbReference type="NCBIfam" id="NF001138">
    <property type="entry name" value="PRK00143.1"/>
    <property type="match status" value="1"/>
</dbReference>
<dbReference type="PANTHER" id="PTHR11933:SF5">
    <property type="entry name" value="MITOCHONDRIAL TRNA-SPECIFIC 2-THIOURIDYLASE 1"/>
    <property type="match status" value="1"/>
</dbReference>
<keyword evidence="4 11" id="KW-0819">tRNA processing</keyword>
<feature type="disulfide bond" description="Alternate" evidence="11">
    <location>
        <begin position="104"/>
        <end position="201"/>
    </location>
</feature>
<evidence type="ECO:0000256" key="8">
    <source>
        <dbReference type="ARBA" id="ARBA00023157"/>
    </source>
</evidence>
<comment type="catalytic activity">
    <reaction evidence="9 11">
        <text>S-sulfanyl-L-cysteinyl-[protein] + uridine(34) in tRNA + AH2 + ATP = 2-thiouridine(34) in tRNA + L-cysteinyl-[protein] + A + AMP + diphosphate + H(+)</text>
        <dbReference type="Rhea" id="RHEA:47032"/>
        <dbReference type="Rhea" id="RHEA-COMP:10131"/>
        <dbReference type="Rhea" id="RHEA-COMP:11726"/>
        <dbReference type="Rhea" id="RHEA-COMP:11727"/>
        <dbReference type="Rhea" id="RHEA-COMP:11728"/>
        <dbReference type="ChEBI" id="CHEBI:13193"/>
        <dbReference type="ChEBI" id="CHEBI:15378"/>
        <dbReference type="ChEBI" id="CHEBI:17499"/>
        <dbReference type="ChEBI" id="CHEBI:29950"/>
        <dbReference type="ChEBI" id="CHEBI:30616"/>
        <dbReference type="ChEBI" id="CHEBI:33019"/>
        <dbReference type="ChEBI" id="CHEBI:61963"/>
        <dbReference type="ChEBI" id="CHEBI:65315"/>
        <dbReference type="ChEBI" id="CHEBI:87170"/>
        <dbReference type="ChEBI" id="CHEBI:456215"/>
        <dbReference type="EC" id="2.8.1.13"/>
    </reaction>
</comment>
<dbReference type="Pfam" id="PF03054">
    <property type="entry name" value="tRNA_Me_trans"/>
    <property type="match status" value="1"/>
</dbReference>
<dbReference type="InterPro" id="IPR004506">
    <property type="entry name" value="MnmA-like"/>
</dbReference>
<dbReference type="GO" id="GO:0103016">
    <property type="term" value="F:tRNA-uridine 2-sulfurtransferase activity"/>
    <property type="evidence" value="ECO:0007669"/>
    <property type="project" value="UniProtKB-EC"/>
</dbReference>
<keyword evidence="5 11" id="KW-0547">Nucleotide-binding</keyword>
<organism evidence="14 15">
    <name type="scientific">Candidatus Pullilachnospira gallistercoris</name>
    <dbReference type="NCBI Taxonomy" id="2840911"/>
    <lineage>
        <taxon>Bacteria</taxon>
        <taxon>Bacillati</taxon>
        <taxon>Bacillota</taxon>
        <taxon>Clostridia</taxon>
        <taxon>Lachnospirales</taxon>
        <taxon>Lachnospiraceae</taxon>
        <taxon>Lachnospiraceae incertae sedis</taxon>
        <taxon>Candidatus Pullilachnospira</taxon>
    </lineage>
</organism>
<keyword evidence="3 11" id="KW-0808">Transferase</keyword>
<feature type="domain" description="tRNA-specific 2-thiouridylase MnmA-like central" evidence="13">
    <location>
        <begin position="211"/>
        <end position="274"/>
    </location>
</feature>